<dbReference type="InterPro" id="IPR014710">
    <property type="entry name" value="RmlC-like_jellyroll"/>
</dbReference>
<evidence type="ECO:0000313" key="2">
    <source>
        <dbReference type="EMBL" id="OYQ38271.1"/>
    </source>
</evidence>
<reference evidence="2 3" key="1">
    <citation type="submission" date="2017-07" db="EMBL/GenBank/DDBJ databases">
        <title>Flavobacterium cyanobacteriorum sp. nov., isolated from cyanobacterial aggregates in a eutrophic lake.</title>
        <authorList>
            <person name="Cai H."/>
        </authorList>
    </citation>
    <scope>NUCLEOTIDE SEQUENCE [LARGE SCALE GENOMIC DNA]</scope>
    <source>
        <strain evidence="2 3">TH021</strain>
    </source>
</reference>
<name>A0A255ZA33_9FLAO</name>
<comment type="caution">
    <text evidence="2">The sequence shown here is derived from an EMBL/GenBank/DDBJ whole genome shotgun (WGS) entry which is preliminary data.</text>
</comment>
<accession>A0A255ZA33</accession>
<dbReference type="OrthoDB" id="663011at2"/>
<dbReference type="EMBL" id="NOXV01000225">
    <property type="protein sequence ID" value="OYQ38271.1"/>
    <property type="molecule type" value="Genomic_DNA"/>
</dbReference>
<dbReference type="InterPro" id="IPR000595">
    <property type="entry name" value="cNMP-bd_dom"/>
</dbReference>
<dbReference type="Gene3D" id="2.60.120.10">
    <property type="entry name" value="Jelly Rolls"/>
    <property type="match status" value="1"/>
</dbReference>
<dbReference type="PROSITE" id="PS50042">
    <property type="entry name" value="CNMP_BINDING_3"/>
    <property type="match status" value="1"/>
</dbReference>
<dbReference type="AlphaFoldDB" id="A0A255ZA33"/>
<feature type="domain" description="Cyclic nucleotide-binding" evidence="1">
    <location>
        <begin position="20"/>
        <end position="118"/>
    </location>
</feature>
<dbReference type="Proteomes" id="UP000216605">
    <property type="component" value="Unassembled WGS sequence"/>
</dbReference>
<dbReference type="InterPro" id="IPR018490">
    <property type="entry name" value="cNMP-bd_dom_sf"/>
</dbReference>
<sequence>MKDVLPQAMADMFREAFGTDDSQLELVCEKFEEVAIPKKDFYLRQGEVAKSKAFLVKGAVRYFYFDDNLKENTLFFRFENSWLGDIESYHGQTPSKINIQALEDTALLCISKNNFEVLQKEIPMLEKWYSINAVKMYSALFNKLVEAKLRTPEEKYLHLIKNEPGIFQRVSLKHIAAYLEIEPQSLSRLRKRLIKPKD</sequence>
<proteinExistence type="predicted"/>
<keyword evidence="3" id="KW-1185">Reference proteome</keyword>
<dbReference type="CDD" id="cd00038">
    <property type="entry name" value="CAP_ED"/>
    <property type="match status" value="1"/>
</dbReference>
<dbReference type="Pfam" id="PF00027">
    <property type="entry name" value="cNMP_binding"/>
    <property type="match status" value="1"/>
</dbReference>
<dbReference type="RefSeq" id="WP_094413539.1">
    <property type="nucleotide sequence ID" value="NZ_NOXV01000225.1"/>
</dbReference>
<gene>
    <name evidence="2" type="ORF">CHU92_05835</name>
</gene>
<protein>
    <recommendedName>
        <fullName evidence="1">Cyclic nucleotide-binding domain-containing protein</fullName>
    </recommendedName>
</protein>
<organism evidence="2 3">
    <name type="scientific">Flavobacterium cyanobacteriorum</name>
    <dbReference type="NCBI Taxonomy" id="2022802"/>
    <lineage>
        <taxon>Bacteria</taxon>
        <taxon>Pseudomonadati</taxon>
        <taxon>Bacteroidota</taxon>
        <taxon>Flavobacteriia</taxon>
        <taxon>Flavobacteriales</taxon>
        <taxon>Flavobacteriaceae</taxon>
        <taxon>Flavobacterium</taxon>
    </lineage>
</organism>
<dbReference type="SUPFAM" id="SSF51206">
    <property type="entry name" value="cAMP-binding domain-like"/>
    <property type="match status" value="1"/>
</dbReference>
<evidence type="ECO:0000313" key="3">
    <source>
        <dbReference type="Proteomes" id="UP000216605"/>
    </source>
</evidence>
<evidence type="ECO:0000259" key="1">
    <source>
        <dbReference type="PROSITE" id="PS50042"/>
    </source>
</evidence>